<reference evidence="1" key="1">
    <citation type="journal article" date="2014" name="Front. Microbiol.">
        <title>High frequency of phylogenetically diverse reductive dehalogenase-homologous genes in deep subseafloor sedimentary metagenomes.</title>
        <authorList>
            <person name="Kawai M."/>
            <person name="Futagami T."/>
            <person name="Toyoda A."/>
            <person name="Takaki Y."/>
            <person name="Nishi S."/>
            <person name="Hori S."/>
            <person name="Arai W."/>
            <person name="Tsubouchi T."/>
            <person name="Morono Y."/>
            <person name="Uchiyama I."/>
            <person name="Ito T."/>
            <person name="Fujiyama A."/>
            <person name="Inagaki F."/>
            <person name="Takami H."/>
        </authorList>
    </citation>
    <scope>NUCLEOTIDE SEQUENCE</scope>
    <source>
        <strain evidence="1">Expedition CK06-06</strain>
    </source>
</reference>
<comment type="caution">
    <text evidence="1">The sequence shown here is derived from an EMBL/GenBank/DDBJ whole genome shotgun (WGS) entry which is preliminary data.</text>
</comment>
<gene>
    <name evidence="1" type="ORF">S03H2_13049</name>
</gene>
<sequence>LSFGSTAGLTYMHSARKPGPEAGIEAGSLRILPMKTPAARMHERRGKCLLIRSIEGNLLSAASP</sequence>
<dbReference type="AlphaFoldDB" id="X1EMR2"/>
<evidence type="ECO:0000313" key="1">
    <source>
        <dbReference type="EMBL" id="GAH34646.1"/>
    </source>
</evidence>
<proteinExistence type="predicted"/>
<organism evidence="1">
    <name type="scientific">marine sediment metagenome</name>
    <dbReference type="NCBI Taxonomy" id="412755"/>
    <lineage>
        <taxon>unclassified sequences</taxon>
        <taxon>metagenomes</taxon>
        <taxon>ecological metagenomes</taxon>
    </lineage>
</organism>
<feature type="non-terminal residue" evidence="1">
    <location>
        <position position="1"/>
    </location>
</feature>
<dbReference type="EMBL" id="BARU01006630">
    <property type="protein sequence ID" value="GAH34646.1"/>
    <property type="molecule type" value="Genomic_DNA"/>
</dbReference>
<accession>X1EMR2</accession>
<protein>
    <submittedName>
        <fullName evidence="1">Uncharacterized protein</fullName>
    </submittedName>
</protein>
<name>X1EMR2_9ZZZZ</name>